<dbReference type="Proteomes" id="UP000013827">
    <property type="component" value="Unassembled WGS sequence"/>
</dbReference>
<organism evidence="1 2">
    <name type="scientific">Emiliania huxleyi (strain CCMP1516)</name>
    <dbReference type="NCBI Taxonomy" id="280463"/>
    <lineage>
        <taxon>Eukaryota</taxon>
        <taxon>Haptista</taxon>
        <taxon>Haptophyta</taxon>
        <taxon>Prymnesiophyceae</taxon>
        <taxon>Isochrysidales</taxon>
        <taxon>Noelaerhabdaceae</taxon>
        <taxon>Emiliania</taxon>
    </lineage>
</organism>
<dbReference type="HOGENOM" id="CLU_1820862_0_0_1"/>
<dbReference type="PaxDb" id="2903-EOD16182"/>
<dbReference type="GeneID" id="17262332"/>
<evidence type="ECO:0000313" key="2">
    <source>
        <dbReference type="Proteomes" id="UP000013827"/>
    </source>
</evidence>
<reference evidence="2" key="1">
    <citation type="journal article" date="2013" name="Nature">
        <title>Pan genome of the phytoplankton Emiliania underpins its global distribution.</title>
        <authorList>
            <person name="Read B.A."/>
            <person name="Kegel J."/>
            <person name="Klute M.J."/>
            <person name="Kuo A."/>
            <person name="Lefebvre S.C."/>
            <person name="Maumus F."/>
            <person name="Mayer C."/>
            <person name="Miller J."/>
            <person name="Monier A."/>
            <person name="Salamov A."/>
            <person name="Young J."/>
            <person name="Aguilar M."/>
            <person name="Claverie J.M."/>
            <person name="Frickenhaus S."/>
            <person name="Gonzalez K."/>
            <person name="Herman E.K."/>
            <person name="Lin Y.C."/>
            <person name="Napier J."/>
            <person name="Ogata H."/>
            <person name="Sarno A.F."/>
            <person name="Shmutz J."/>
            <person name="Schroeder D."/>
            <person name="de Vargas C."/>
            <person name="Verret F."/>
            <person name="von Dassow P."/>
            <person name="Valentin K."/>
            <person name="Van de Peer Y."/>
            <person name="Wheeler G."/>
            <person name="Dacks J.B."/>
            <person name="Delwiche C.F."/>
            <person name="Dyhrman S.T."/>
            <person name="Glockner G."/>
            <person name="John U."/>
            <person name="Richards T."/>
            <person name="Worden A.Z."/>
            <person name="Zhang X."/>
            <person name="Grigoriev I.V."/>
            <person name="Allen A.E."/>
            <person name="Bidle K."/>
            <person name="Borodovsky M."/>
            <person name="Bowler C."/>
            <person name="Brownlee C."/>
            <person name="Cock J.M."/>
            <person name="Elias M."/>
            <person name="Gladyshev V.N."/>
            <person name="Groth M."/>
            <person name="Guda C."/>
            <person name="Hadaegh A."/>
            <person name="Iglesias-Rodriguez M.D."/>
            <person name="Jenkins J."/>
            <person name="Jones B.M."/>
            <person name="Lawson T."/>
            <person name="Leese F."/>
            <person name="Lindquist E."/>
            <person name="Lobanov A."/>
            <person name="Lomsadze A."/>
            <person name="Malik S.B."/>
            <person name="Marsh M.E."/>
            <person name="Mackinder L."/>
            <person name="Mock T."/>
            <person name="Mueller-Roeber B."/>
            <person name="Pagarete A."/>
            <person name="Parker M."/>
            <person name="Probert I."/>
            <person name="Quesneville H."/>
            <person name="Raines C."/>
            <person name="Rensing S.A."/>
            <person name="Riano-Pachon D.M."/>
            <person name="Richier S."/>
            <person name="Rokitta S."/>
            <person name="Shiraiwa Y."/>
            <person name="Soanes D.M."/>
            <person name="van der Giezen M."/>
            <person name="Wahlund T.M."/>
            <person name="Williams B."/>
            <person name="Wilson W."/>
            <person name="Wolfe G."/>
            <person name="Wurch L.L."/>
        </authorList>
    </citation>
    <scope>NUCLEOTIDE SEQUENCE</scope>
</reference>
<keyword evidence="2" id="KW-1185">Reference proteome</keyword>
<dbReference type="AlphaFoldDB" id="A0A0D3IY47"/>
<dbReference type="RefSeq" id="XP_005768611.1">
    <property type="nucleotide sequence ID" value="XM_005768554.1"/>
</dbReference>
<dbReference type="EnsemblProtists" id="EOD16182">
    <property type="protein sequence ID" value="EOD16182"/>
    <property type="gene ID" value="EMIHUDRAFT_124227"/>
</dbReference>
<sequence length="142" mass="14422">MTKPTTDPPSQAYLAKKREAMAAASSSPSGATSLPLDGTAGGPADLDAWALACDAAATAAESWPTALTSATGAAVKTGFVEGPYATGIRSVLWIQDFEASKLDRVVALLGPPFESVIRNAPLWDGTFQSADVVGAPAADVKT</sequence>
<name>A0A0D3IY47_EMIH1</name>
<proteinExistence type="predicted"/>
<evidence type="ECO:0000313" key="1">
    <source>
        <dbReference type="EnsemblProtists" id="EOD16182"/>
    </source>
</evidence>
<protein>
    <submittedName>
        <fullName evidence="1">Uncharacterized protein</fullName>
    </submittedName>
</protein>
<accession>A0A0D3IY47</accession>
<reference evidence="1" key="2">
    <citation type="submission" date="2024-10" db="UniProtKB">
        <authorList>
            <consortium name="EnsemblProtists"/>
        </authorList>
    </citation>
    <scope>IDENTIFICATION</scope>
</reference>
<dbReference type="KEGG" id="ehx:EMIHUDRAFT_124227"/>